<keyword evidence="6" id="KW-1185">Reference proteome</keyword>
<evidence type="ECO:0000313" key="6">
    <source>
        <dbReference type="Proteomes" id="UP000662747"/>
    </source>
</evidence>
<dbReference type="PANTHER" id="PTHR13794">
    <property type="entry name" value="ENOLASE SUPERFAMILY, MANDELATE RACEMASE"/>
    <property type="match status" value="1"/>
</dbReference>
<dbReference type="Pfam" id="PF13378">
    <property type="entry name" value="MR_MLE_C"/>
    <property type="match status" value="1"/>
</dbReference>
<dbReference type="InterPro" id="IPR036849">
    <property type="entry name" value="Enolase-like_C_sf"/>
</dbReference>
<dbReference type="SMART" id="SM00922">
    <property type="entry name" value="MR_MLE"/>
    <property type="match status" value="1"/>
</dbReference>
<dbReference type="CDD" id="cd03328">
    <property type="entry name" value="MR_like_3"/>
    <property type="match status" value="1"/>
</dbReference>
<organism evidence="5 6">
    <name type="scientific">Pyxidicoccus parkwayensis</name>
    <dbReference type="NCBI Taxonomy" id="2813578"/>
    <lineage>
        <taxon>Bacteria</taxon>
        <taxon>Pseudomonadati</taxon>
        <taxon>Myxococcota</taxon>
        <taxon>Myxococcia</taxon>
        <taxon>Myxococcales</taxon>
        <taxon>Cystobacterineae</taxon>
        <taxon>Myxococcaceae</taxon>
        <taxon>Pyxidicoccus</taxon>
    </lineage>
</organism>
<gene>
    <name evidence="5" type="ORF">JY651_01665</name>
</gene>
<feature type="domain" description="Mandelate racemase/muconate lactonizing enzyme C-terminal" evidence="4">
    <location>
        <begin position="151"/>
        <end position="247"/>
    </location>
</feature>
<dbReference type="RefSeq" id="WP_206725290.1">
    <property type="nucleotide sequence ID" value="NZ_CP071090.1"/>
</dbReference>
<reference evidence="5 6" key="1">
    <citation type="submission" date="2021-02" db="EMBL/GenBank/DDBJ databases">
        <title>De Novo genome assembly of isolated myxobacteria.</title>
        <authorList>
            <person name="Stevens D.C."/>
        </authorList>
    </citation>
    <scope>NUCLEOTIDE SEQUENCE [LARGE SCALE GENOMIC DNA]</scope>
    <source>
        <strain evidence="6">SCPEA02</strain>
    </source>
</reference>
<dbReference type="SUPFAM" id="SSF51604">
    <property type="entry name" value="Enolase C-terminal domain-like"/>
    <property type="match status" value="1"/>
</dbReference>
<sequence>MRTERQRGADAVPISEVQASAYKVPTDAPEADGTFAWESTTLVVVELTAGGQRGLGYTYTDACAVDLVSRVLAKELHGEDAMDLPSRMDALLRRVRNLGRSGLVAMALSAVDAALWDVKARLLGVPLAKLWGAVRERVPIYGSGGFTSYSVERLQAQLSGWVEQGIPRVKMKVGTHPEDDAARVAAARKAIGADAALFVDGNGAYTVTQALSLAERFAEQGVSWFEEPVSSDDLEGLHRVRSRAPAGMAVAAGEYGDGGLYFRRMLEAGAVDVLQADVTRCLGLSGFLQADALCDARGVPLSGHCAPSLHAHVACAARRLVHLEYFHDHSRLEGMLFDGVPRVEQGALVPDLSRPGLGLELKRKDAERYAVGPRPPA</sequence>
<dbReference type="InterPro" id="IPR013342">
    <property type="entry name" value="Mandelate_racemase_C"/>
</dbReference>
<evidence type="ECO:0000313" key="5">
    <source>
        <dbReference type="EMBL" id="QSQ23719.1"/>
    </source>
</evidence>
<name>A0ABX7P1H1_9BACT</name>
<dbReference type="Gene3D" id="3.20.20.120">
    <property type="entry name" value="Enolase-like C-terminal domain"/>
    <property type="match status" value="1"/>
</dbReference>
<proteinExistence type="predicted"/>
<evidence type="ECO:0000259" key="4">
    <source>
        <dbReference type="SMART" id="SM00922"/>
    </source>
</evidence>
<dbReference type="PANTHER" id="PTHR13794:SF58">
    <property type="entry name" value="MITOCHONDRIAL ENOLASE SUPERFAMILY MEMBER 1"/>
    <property type="match status" value="1"/>
</dbReference>
<evidence type="ECO:0000256" key="1">
    <source>
        <dbReference type="ARBA" id="ARBA00001946"/>
    </source>
</evidence>
<accession>A0ABX7P1H1</accession>
<dbReference type="InterPro" id="IPR013341">
    <property type="entry name" value="Mandelate_racemase_N_dom"/>
</dbReference>
<keyword evidence="3" id="KW-0460">Magnesium</keyword>
<comment type="cofactor">
    <cofactor evidence="1">
        <name>Mg(2+)</name>
        <dbReference type="ChEBI" id="CHEBI:18420"/>
    </cofactor>
</comment>
<dbReference type="InterPro" id="IPR029065">
    <property type="entry name" value="Enolase_C-like"/>
</dbReference>
<dbReference type="InterPro" id="IPR046945">
    <property type="entry name" value="RHMD-like"/>
</dbReference>
<keyword evidence="2" id="KW-0479">Metal-binding</keyword>
<dbReference type="SFLD" id="SFLDG00179">
    <property type="entry name" value="mandelate_racemase"/>
    <property type="match status" value="1"/>
</dbReference>
<dbReference type="Pfam" id="PF02746">
    <property type="entry name" value="MR_MLE_N"/>
    <property type="match status" value="1"/>
</dbReference>
<dbReference type="SUPFAM" id="SSF54826">
    <property type="entry name" value="Enolase N-terminal domain-like"/>
    <property type="match status" value="1"/>
</dbReference>
<dbReference type="Gene3D" id="3.30.390.10">
    <property type="entry name" value="Enolase-like, N-terminal domain"/>
    <property type="match status" value="1"/>
</dbReference>
<protein>
    <submittedName>
        <fullName evidence="5">Mandelate racemase</fullName>
    </submittedName>
</protein>
<dbReference type="EMBL" id="CP071090">
    <property type="protein sequence ID" value="QSQ23719.1"/>
    <property type="molecule type" value="Genomic_DNA"/>
</dbReference>
<dbReference type="InterPro" id="IPR029017">
    <property type="entry name" value="Enolase-like_N"/>
</dbReference>
<dbReference type="SFLD" id="SFLDS00001">
    <property type="entry name" value="Enolase"/>
    <property type="match status" value="1"/>
</dbReference>
<dbReference type="Proteomes" id="UP000662747">
    <property type="component" value="Chromosome"/>
</dbReference>
<evidence type="ECO:0000256" key="3">
    <source>
        <dbReference type="ARBA" id="ARBA00022842"/>
    </source>
</evidence>
<evidence type="ECO:0000256" key="2">
    <source>
        <dbReference type="ARBA" id="ARBA00022723"/>
    </source>
</evidence>